<gene>
    <name evidence="2" type="ORF">ACFOW9_05450</name>
</gene>
<reference evidence="3" key="1">
    <citation type="journal article" date="2019" name="Int. J. Syst. Evol. Microbiol.">
        <title>The Global Catalogue of Microorganisms (GCM) 10K type strain sequencing project: providing services to taxonomists for standard genome sequencing and annotation.</title>
        <authorList>
            <consortium name="The Broad Institute Genomics Platform"/>
            <consortium name="The Broad Institute Genome Sequencing Center for Infectious Disease"/>
            <person name="Wu L."/>
            <person name="Ma J."/>
        </authorList>
    </citation>
    <scope>NUCLEOTIDE SEQUENCE [LARGE SCALE GENOMIC DNA]</scope>
    <source>
        <strain evidence="3">CGMCC 1.10698</strain>
    </source>
</reference>
<organism evidence="2 3">
    <name type="scientific">Arthrobacter cryoconiti</name>
    <dbReference type="NCBI Taxonomy" id="748907"/>
    <lineage>
        <taxon>Bacteria</taxon>
        <taxon>Bacillati</taxon>
        <taxon>Actinomycetota</taxon>
        <taxon>Actinomycetes</taxon>
        <taxon>Micrococcales</taxon>
        <taxon>Micrococcaceae</taxon>
        <taxon>Arthrobacter</taxon>
    </lineage>
</organism>
<name>A0ABV8QXQ2_9MICC</name>
<sequence>MAHVEVLGSNTFLQNRARDLATTGASIFPLGLGALVLLGAGVGVAMASRRKTARS</sequence>
<protein>
    <recommendedName>
        <fullName evidence="4">Gram-positive cocci surface proteins LPxTG domain-containing protein</fullName>
    </recommendedName>
</protein>
<keyword evidence="1" id="KW-0472">Membrane</keyword>
<evidence type="ECO:0000256" key="1">
    <source>
        <dbReference type="SAM" id="Phobius"/>
    </source>
</evidence>
<evidence type="ECO:0008006" key="4">
    <source>
        <dbReference type="Google" id="ProtNLM"/>
    </source>
</evidence>
<keyword evidence="3" id="KW-1185">Reference proteome</keyword>
<keyword evidence="1" id="KW-1133">Transmembrane helix</keyword>
<evidence type="ECO:0000313" key="2">
    <source>
        <dbReference type="EMBL" id="MFC4265041.1"/>
    </source>
</evidence>
<dbReference type="RefSeq" id="WP_230066658.1">
    <property type="nucleotide sequence ID" value="NZ_BAABLL010000019.1"/>
</dbReference>
<comment type="caution">
    <text evidence="2">The sequence shown here is derived from an EMBL/GenBank/DDBJ whole genome shotgun (WGS) entry which is preliminary data.</text>
</comment>
<proteinExistence type="predicted"/>
<accession>A0ABV8QXQ2</accession>
<evidence type="ECO:0000313" key="3">
    <source>
        <dbReference type="Proteomes" id="UP001595773"/>
    </source>
</evidence>
<dbReference type="EMBL" id="JBHSCQ010000005">
    <property type="protein sequence ID" value="MFC4265041.1"/>
    <property type="molecule type" value="Genomic_DNA"/>
</dbReference>
<keyword evidence="1" id="KW-0812">Transmembrane</keyword>
<feature type="transmembrane region" description="Helical" evidence="1">
    <location>
        <begin position="27"/>
        <end position="47"/>
    </location>
</feature>
<dbReference type="Proteomes" id="UP001595773">
    <property type="component" value="Unassembled WGS sequence"/>
</dbReference>